<evidence type="ECO:0000259" key="13">
    <source>
        <dbReference type="Pfam" id="PF01743"/>
    </source>
</evidence>
<dbReference type="SUPFAM" id="SSF81301">
    <property type="entry name" value="Nucleotidyltransferase"/>
    <property type="match status" value="1"/>
</dbReference>
<dbReference type="GO" id="GO:0001680">
    <property type="term" value="P:tRNA 3'-terminal CCA addition"/>
    <property type="evidence" value="ECO:0007669"/>
    <property type="project" value="UniProtKB-ARBA"/>
</dbReference>
<evidence type="ECO:0000256" key="5">
    <source>
        <dbReference type="ARBA" id="ARBA00056517"/>
    </source>
</evidence>
<dbReference type="PANTHER" id="PTHR13734">
    <property type="entry name" value="TRNA-NUCLEOTIDYLTRANSFERASE"/>
    <property type="match status" value="1"/>
</dbReference>
<comment type="similarity">
    <text evidence="1 12">Belongs to the tRNA nucleotidyltransferase/poly(A) polymerase family.</text>
</comment>
<dbReference type="Gene3D" id="3.30.460.10">
    <property type="entry name" value="Beta Polymerase, domain 2"/>
    <property type="match status" value="1"/>
</dbReference>
<evidence type="ECO:0000256" key="8">
    <source>
        <dbReference type="ARBA" id="ARBA00076038"/>
    </source>
</evidence>
<comment type="catalytic activity">
    <reaction evidence="4">
        <text>a tRNA precursor + 2 CTP + ATP = a tRNA with a 3' CCA end + 3 diphosphate</text>
        <dbReference type="Rhea" id="RHEA:14433"/>
        <dbReference type="Rhea" id="RHEA-COMP:10465"/>
        <dbReference type="Rhea" id="RHEA-COMP:10468"/>
        <dbReference type="ChEBI" id="CHEBI:30616"/>
        <dbReference type="ChEBI" id="CHEBI:33019"/>
        <dbReference type="ChEBI" id="CHEBI:37563"/>
        <dbReference type="ChEBI" id="CHEBI:74896"/>
        <dbReference type="ChEBI" id="CHEBI:83071"/>
        <dbReference type="EC" id="2.7.7.72"/>
    </reaction>
</comment>
<evidence type="ECO:0000256" key="1">
    <source>
        <dbReference type="ARBA" id="ARBA00007265"/>
    </source>
</evidence>
<dbReference type="GO" id="GO:0004810">
    <property type="term" value="F:CCA tRNA nucleotidyltransferase activity"/>
    <property type="evidence" value="ECO:0007669"/>
    <property type="project" value="UniProtKB-EC"/>
</dbReference>
<evidence type="ECO:0000313" key="14">
    <source>
        <dbReference type="EMBL" id="GME79638.1"/>
    </source>
</evidence>
<evidence type="ECO:0000313" key="15">
    <source>
        <dbReference type="Proteomes" id="UP001165120"/>
    </source>
</evidence>
<dbReference type="FunFam" id="3.30.460.10:FF:000019">
    <property type="entry name" value="tRNA nucleotidyltransferase cca2"/>
    <property type="match status" value="1"/>
</dbReference>
<protein>
    <recommendedName>
        <fullName evidence="7">CCA tRNA nucleotidyltransferase, mitochondrial</fullName>
        <ecNumber evidence="6">2.7.7.72</ecNumber>
    </recommendedName>
    <alternativeName>
        <fullName evidence="9">CCA-adding enzyme</fullName>
    </alternativeName>
    <alternativeName>
        <fullName evidence="8">tRNA CCA-pyrophosphorylase</fullName>
    </alternativeName>
    <alternativeName>
        <fullName evidence="10">tRNA adenylyltransferase</fullName>
    </alternativeName>
    <alternativeName>
        <fullName evidence="11">tRNA nucleotidyltransferase</fullName>
    </alternativeName>
</protein>
<dbReference type="Proteomes" id="UP001165120">
    <property type="component" value="Unassembled WGS sequence"/>
</dbReference>
<evidence type="ECO:0000256" key="6">
    <source>
        <dbReference type="ARBA" id="ARBA00066885"/>
    </source>
</evidence>
<evidence type="ECO:0000256" key="3">
    <source>
        <dbReference type="ARBA" id="ARBA00022884"/>
    </source>
</evidence>
<feature type="domain" description="Poly A polymerase head" evidence="13">
    <location>
        <begin position="40"/>
        <end position="181"/>
    </location>
</feature>
<dbReference type="GO" id="GO:0052929">
    <property type="term" value="F:ATP:3'-cytidine-cytidine-tRNA adenylyltransferase activity"/>
    <property type="evidence" value="ECO:0007669"/>
    <property type="project" value="TreeGrafter"/>
</dbReference>
<evidence type="ECO:0000256" key="2">
    <source>
        <dbReference type="ARBA" id="ARBA00022679"/>
    </source>
</evidence>
<organism evidence="14 15">
    <name type="scientific">Candida boidinii</name>
    <name type="common">Yeast</name>
    <dbReference type="NCBI Taxonomy" id="5477"/>
    <lineage>
        <taxon>Eukaryota</taxon>
        <taxon>Fungi</taxon>
        <taxon>Dikarya</taxon>
        <taxon>Ascomycota</taxon>
        <taxon>Saccharomycotina</taxon>
        <taxon>Pichiomycetes</taxon>
        <taxon>Pichiales</taxon>
        <taxon>Pichiaceae</taxon>
        <taxon>Ogataea</taxon>
        <taxon>Ogataea/Candida clade</taxon>
    </lineage>
</organism>
<dbReference type="GO" id="GO:0003723">
    <property type="term" value="F:RNA binding"/>
    <property type="evidence" value="ECO:0007669"/>
    <property type="project" value="UniProtKB-KW"/>
</dbReference>
<dbReference type="InterPro" id="IPR002646">
    <property type="entry name" value="PolA_pol_head_dom"/>
</dbReference>
<reference evidence="14" key="1">
    <citation type="submission" date="2023-04" db="EMBL/GenBank/DDBJ databases">
        <title>Candida boidinii NBRC 10035.</title>
        <authorList>
            <person name="Ichikawa N."/>
            <person name="Sato H."/>
            <person name="Tonouchi N."/>
        </authorList>
    </citation>
    <scope>NUCLEOTIDE SEQUENCE</scope>
    <source>
        <strain evidence="14">NBRC 10035</strain>
    </source>
</reference>
<evidence type="ECO:0000256" key="7">
    <source>
        <dbReference type="ARBA" id="ARBA00072969"/>
    </source>
</evidence>
<dbReference type="EC" id="2.7.7.72" evidence="6"/>
<name>A0A9W6T8K5_CANBO</name>
<dbReference type="AlphaFoldDB" id="A0A9W6T8K5"/>
<dbReference type="GO" id="GO:0052927">
    <property type="term" value="F:CC tRNA cytidylyltransferase activity"/>
    <property type="evidence" value="ECO:0007669"/>
    <property type="project" value="TreeGrafter"/>
</dbReference>
<evidence type="ECO:0000256" key="11">
    <source>
        <dbReference type="ARBA" id="ARBA00082324"/>
    </source>
</evidence>
<accession>A0A9W6T8K5</accession>
<dbReference type="CDD" id="cd05398">
    <property type="entry name" value="NT_ClassII-CCAase"/>
    <property type="match status" value="1"/>
</dbReference>
<evidence type="ECO:0000256" key="4">
    <source>
        <dbReference type="ARBA" id="ARBA00050431"/>
    </source>
</evidence>
<evidence type="ECO:0000256" key="12">
    <source>
        <dbReference type="RuleBase" id="RU003953"/>
    </source>
</evidence>
<comment type="caution">
    <text evidence="14">The sequence shown here is derived from an EMBL/GenBank/DDBJ whole genome shotgun (WGS) entry which is preliminary data.</text>
</comment>
<keyword evidence="3 12" id="KW-0694">RNA-binding</keyword>
<keyword evidence="2 12" id="KW-0808">Transferase</keyword>
<proteinExistence type="inferred from homology"/>
<dbReference type="Gene3D" id="1.10.3090.10">
    <property type="entry name" value="cca-adding enzyme, domain 2"/>
    <property type="match status" value="1"/>
</dbReference>
<dbReference type="EMBL" id="BSXN01003614">
    <property type="protein sequence ID" value="GME79638.1"/>
    <property type="molecule type" value="Genomic_DNA"/>
</dbReference>
<dbReference type="SUPFAM" id="SSF81891">
    <property type="entry name" value="Poly A polymerase C-terminal region-like"/>
    <property type="match status" value="1"/>
</dbReference>
<dbReference type="PANTHER" id="PTHR13734:SF5">
    <property type="entry name" value="CCA TRNA NUCLEOTIDYLTRANSFERASE, MITOCHONDRIAL"/>
    <property type="match status" value="1"/>
</dbReference>
<comment type="function">
    <text evidence="5">Nucleotidyltransferase that catalyzes the addition and repair of the essential 3'-terminal CCA sequence in tRNAs, which is necessary for the attachment of amino acids to the 3' terminus of tRNA molecules, using CTP and ATP as substrates. tRNA 3'-terminal CCA addition is required both for tRNA processing and repair. Also involved in tRNA surveillance by mediating tandem CCA addition to generate a CCACCA at the 3' terminus of unstable tRNAs. While stable tRNAs receive only 3'-terminal CCA, unstable tRNAs are marked with CCACCA and rapidly degraded. The structural flexibility of RNA controls the choice between CCA versus CCACCA addition: following the first CCA addition cycle, nucleotide-binding to the active site triggers a clockwise screw motion, producing torque on the RNA. This ejects stable RNAs, whereas unstable RNAs are refolded while bound to the enzyme and subjected to a second CCA catalytic cycle.</text>
</comment>
<gene>
    <name evidence="14" type="ORF">Cboi02_000618100</name>
</gene>
<dbReference type="GO" id="GO:0005739">
    <property type="term" value="C:mitochondrion"/>
    <property type="evidence" value="ECO:0007669"/>
    <property type="project" value="UniProtKB-ARBA"/>
</dbReference>
<keyword evidence="15" id="KW-1185">Reference proteome</keyword>
<sequence length="225" mass="25720">MSNISPTLTLNNTETKITDLLKQYTNYYNSSPNTKQPIVLRITGGWVRDKLLGHECHDIDIGIDHLSGVDFAEGLKEYVEKSGNTEALKGSIYKIEKNPDKSKHLETCTTKIYGFDIDFVNLRSESYTEESRIPSIEVGTPEEDALRRDATLNALFYNLSTMEVEDLTGRGLQDLKEGILRTPLEPKKTFLDDPLRCLRLIRFASNYNFKIEENTKKIILYTVFN</sequence>
<evidence type="ECO:0000256" key="10">
    <source>
        <dbReference type="ARBA" id="ARBA00080500"/>
    </source>
</evidence>
<dbReference type="Pfam" id="PF01743">
    <property type="entry name" value="PolyA_pol"/>
    <property type="match status" value="1"/>
</dbReference>
<dbReference type="InterPro" id="IPR043519">
    <property type="entry name" value="NT_sf"/>
</dbReference>
<evidence type="ECO:0000256" key="9">
    <source>
        <dbReference type="ARBA" id="ARBA00077436"/>
    </source>
</evidence>